<dbReference type="InterPro" id="IPR023198">
    <property type="entry name" value="PGP-like_dom2"/>
</dbReference>
<dbReference type="SFLD" id="SFLDG01135">
    <property type="entry name" value="C1.5.6:_HAD__Beta-PGM__Phospha"/>
    <property type="match status" value="1"/>
</dbReference>
<dbReference type="Gene3D" id="1.10.150.240">
    <property type="entry name" value="Putative phosphatase, domain 2"/>
    <property type="match status" value="1"/>
</dbReference>
<accession>A0A0F9Q9Q6</accession>
<dbReference type="PANTHER" id="PTHR43434:SF1">
    <property type="entry name" value="PHOSPHOGLYCOLATE PHOSPHATASE"/>
    <property type="match status" value="1"/>
</dbReference>
<dbReference type="InterPro" id="IPR041492">
    <property type="entry name" value="HAD_2"/>
</dbReference>
<dbReference type="GO" id="GO:0006281">
    <property type="term" value="P:DNA repair"/>
    <property type="evidence" value="ECO:0007669"/>
    <property type="project" value="TreeGrafter"/>
</dbReference>
<dbReference type="Pfam" id="PF13419">
    <property type="entry name" value="HAD_2"/>
    <property type="match status" value="1"/>
</dbReference>
<sequence length="249" mass="28901">MNNRDKQLKKRLQTGALRAIIFDFDGTLLDVREILEKSIEEVLVEKNLKTDMETTLQEIGALLETIQGYPVPKVLLQSYEIFKHITVLKDLTYFTKLRLALKIFTKYLEYTKEAPFFPRVRALLEKLNKNYDLFIVSHNKTETIMEHLEKEGIDGFFKGIYGNDKIPVQKPDPLALQPPLENYEKRRRDEFLMIGDMPSDIIAGREAGFWTIGVASGVSKKEILRENRPDLILNSLEDLIELLEKNSRK</sequence>
<evidence type="ECO:0000313" key="1">
    <source>
        <dbReference type="EMBL" id="KKN09906.1"/>
    </source>
</evidence>
<dbReference type="InterPro" id="IPR036412">
    <property type="entry name" value="HAD-like_sf"/>
</dbReference>
<dbReference type="SFLD" id="SFLDS00003">
    <property type="entry name" value="Haloacid_Dehalogenase"/>
    <property type="match status" value="1"/>
</dbReference>
<comment type="caution">
    <text evidence="1">The sequence shown here is derived from an EMBL/GenBank/DDBJ whole genome shotgun (WGS) entry which is preliminary data.</text>
</comment>
<dbReference type="GO" id="GO:0008967">
    <property type="term" value="F:phosphoglycolate phosphatase activity"/>
    <property type="evidence" value="ECO:0007669"/>
    <property type="project" value="TreeGrafter"/>
</dbReference>
<dbReference type="PANTHER" id="PTHR43434">
    <property type="entry name" value="PHOSPHOGLYCOLATE PHOSPHATASE"/>
    <property type="match status" value="1"/>
</dbReference>
<protein>
    <recommendedName>
        <fullName evidence="2">Phosphoglycolate phosphatase</fullName>
    </recommendedName>
</protein>
<dbReference type="GO" id="GO:0005829">
    <property type="term" value="C:cytosol"/>
    <property type="evidence" value="ECO:0007669"/>
    <property type="project" value="TreeGrafter"/>
</dbReference>
<dbReference type="InterPro" id="IPR006439">
    <property type="entry name" value="HAD-SF_hydro_IA"/>
</dbReference>
<gene>
    <name evidence="1" type="ORF">LCGC14_1041960</name>
</gene>
<organism evidence="1">
    <name type="scientific">marine sediment metagenome</name>
    <dbReference type="NCBI Taxonomy" id="412755"/>
    <lineage>
        <taxon>unclassified sequences</taxon>
        <taxon>metagenomes</taxon>
        <taxon>ecological metagenomes</taxon>
    </lineage>
</organism>
<dbReference type="AlphaFoldDB" id="A0A0F9Q9Q6"/>
<dbReference type="InterPro" id="IPR050155">
    <property type="entry name" value="HAD-like_hydrolase_sf"/>
</dbReference>
<dbReference type="NCBIfam" id="TIGR01549">
    <property type="entry name" value="HAD-SF-IA-v1"/>
    <property type="match status" value="1"/>
</dbReference>
<proteinExistence type="predicted"/>
<dbReference type="EMBL" id="LAZR01004296">
    <property type="protein sequence ID" value="KKN09906.1"/>
    <property type="molecule type" value="Genomic_DNA"/>
</dbReference>
<dbReference type="SFLD" id="SFLDG01129">
    <property type="entry name" value="C1.5:_HAD__Beta-PGM__Phosphata"/>
    <property type="match status" value="1"/>
</dbReference>
<reference evidence="1" key="1">
    <citation type="journal article" date="2015" name="Nature">
        <title>Complex archaea that bridge the gap between prokaryotes and eukaryotes.</title>
        <authorList>
            <person name="Spang A."/>
            <person name="Saw J.H."/>
            <person name="Jorgensen S.L."/>
            <person name="Zaremba-Niedzwiedzka K."/>
            <person name="Martijn J."/>
            <person name="Lind A.E."/>
            <person name="van Eijk R."/>
            <person name="Schleper C."/>
            <person name="Guy L."/>
            <person name="Ettema T.J."/>
        </authorList>
    </citation>
    <scope>NUCLEOTIDE SEQUENCE</scope>
</reference>
<dbReference type="Gene3D" id="3.40.50.1000">
    <property type="entry name" value="HAD superfamily/HAD-like"/>
    <property type="match status" value="1"/>
</dbReference>
<dbReference type="SUPFAM" id="SSF56784">
    <property type="entry name" value="HAD-like"/>
    <property type="match status" value="1"/>
</dbReference>
<dbReference type="InterPro" id="IPR023214">
    <property type="entry name" value="HAD_sf"/>
</dbReference>
<name>A0A0F9Q9Q6_9ZZZZ</name>
<evidence type="ECO:0008006" key="2">
    <source>
        <dbReference type="Google" id="ProtNLM"/>
    </source>
</evidence>